<keyword evidence="4" id="KW-1185">Reference proteome</keyword>
<dbReference type="PANTHER" id="PTHR13167">
    <property type="entry name" value="PIEZO-TYPE MECHANOSENSITIVE ION CHANNEL COMPONENT"/>
    <property type="match status" value="1"/>
</dbReference>
<dbReference type="InterPro" id="IPR027272">
    <property type="entry name" value="Piezo"/>
</dbReference>
<evidence type="ECO:0000256" key="1">
    <source>
        <dbReference type="SAM" id="MobiDB-lite"/>
    </source>
</evidence>
<organism evidence="3 4">
    <name type="scientific">Prorocentrum cordatum</name>
    <dbReference type="NCBI Taxonomy" id="2364126"/>
    <lineage>
        <taxon>Eukaryota</taxon>
        <taxon>Sar</taxon>
        <taxon>Alveolata</taxon>
        <taxon>Dinophyceae</taxon>
        <taxon>Prorocentrales</taxon>
        <taxon>Prorocentraceae</taxon>
        <taxon>Prorocentrum</taxon>
    </lineage>
</organism>
<feature type="compositionally biased region" description="Low complexity" evidence="1">
    <location>
        <begin position="491"/>
        <end position="514"/>
    </location>
</feature>
<feature type="region of interest" description="Disordered" evidence="1">
    <location>
        <begin position="464"/>
        <end position="514"/>
    </location>
</feature>
<evidence type="ECO:0000313" key="4">
    <source>
        <dbReference type="Proteomes" id="UP001189429"/>
    </source>
</evidence>
<comment type="caution">
    <text evidence="3">The sequence shown here is derived from an EMBL/GenBank/DDBJ whole genome shotgun (WGS) entry which is preliminary data.</text>
</comment>
<dbReference type="InterPro" id="IPR037019">
    <property type="entry name" value="Glyco_hydro_7_sf"/>
</dbReference>
<dbReference type="Proteomes" id="UP001189429">
    <property type="component" value="Unassembled WGS sequence"/>
</dbReference>
<evidence type="ECO:0000313" key="3">
    <source>
        <dbReference type="EMBL" id="CAK0888225.1"/>
    </source>
</evidence>
<gene>
    <name evidence="3" type="ORF">PCOR1329_LOCUS69047</name>
</gene>
<accession>A0ABN9WNJ9</accession>
<dbReference type="EMBL" id="CAUYUJ010019045">
    <property type="protein sequence ID" value="CAK0888225.1"/>
    <property type="molecule type" value="Genomic_DNA"/>
</dbReference>
<protein>
    <recommendedName>
        <fullName evidence="2">Piezo non-specific cation channel cap domain-containing protein</fullName>
    </recommendedName>
</protein>
<reference evidence="3" key="1">
    <citation type="submission" date="2023-10" db="EMBL/GenBank/DDBJ databases">
        <authorList>
            <person name="Chen Y."/>
            <person name="Shah S."/>
            <person name="Dougan E. K."/>
            <person name="Thang M."/>
            <person name="Chan C."/>
        </authorList>
    </citation>
    <scope>NUCLEOTIDE SEQUENCE [LARGE SCALE GENOMIC DNA]</scope>
</reference>
<dbReference type="Pfam" id="PF12166">
    <property type="entry name" value="Piezo_cap"/>
    <property type="match status" value="1"/>
</dbReference>
<feature type="domain" description="Piezo non-specific cation channel cap" evidence="2">
    <location>
        <begin position="297"/>
        <end position="457"/>
    </location>
</feature>
<evidence type="ECO:0000259" key="2">
    <source>
        <dbReference type="Pfam" id="PF12166"/>
    </source>
</evidence>
<proteinExistence type="predicted"/>
<dbReference type="InterPro" id="IPR031334">
    <property type="entry name" value="Piezo_cap_dom"/>
</dbReference>
<dbReference type="PANTHER" id="PTHR13167:SF25">
    <property type="entry name" value="PIEZO-TYPE MECHANOSENSITIVE ION CHANNEL COMPONENT"/>
    <property type="match status" value="1"/>
</dbReference>
<dbReference type="Gene3D" id="2.70.100.10">
    <property type="entry name" value="Glycoside hydrolase, family 7, domain"/>
    <property type="match status" value="1"/>
</dbReference>
<sequence length="514" mass="54953">MQVTLSQAGHPCSLSLSLDKYKGMAEVSQALEAGMTPVVSYWSSDEMLWMDGQGSDGLGPCEKDAAEQCGDTVAFFDFSVGDIEKGERCPGSVRVAGYGQVELVPTGLPSLASSRFALSPFGVPVGVSSGVPASVPSGVPWCTFRDTPPAVPLGARRRSWSEAMSLLPPTAAPPAAPLPRPAAPARARAREGAPHAGVPRAPAAHAAAGLLGAGGLLARARTAGGGVEDLLRRTGTTVNFQFFYELSIRTDGVSLSTNPQGSWLARESGGFGSDTQTFNQTAQIILSLDSYMDTFAQFNVSMPQAFYPLMQEDSYGEVKTLQPPQDVTLEFERPSNDDQSAVAELPYWSLRVDGSKPMFEVDYEKTTPPLLGSPGSLTIIGIYATVIYTIGRILRLYFQDRSKFVLYEELPDTQLLLDLCNGIYIARIQGQLVAEYHLYYELIRILRSPELLLEVSQRSRATQLARRGTDLDGGTLGGHGTGRPPSPLPPRLGRSSRSLAAAARTPHGAAGARS</sequence>
<name>A0ABN9WNJ9_9DINO</name>